<sequence length="362" mass="42351">MSSKKQLSGSEKRKKRKLHDAFVESQKGSIHKFLRNGSSSRDPDSLQLALVTVEENQTENVDVDDDINEGDKSTSEHENPADSPNLENPSVDEQQPFSINIFDPREWENLDDKDRDILVEKGPVREQNVMFPLDNQSRRFSQTYYSRKLRNGEVHDRKWLVYSKHVDKVYCFCCKLFKSHGNKSSLAGNGLRDWRHLSERLKEHENGVEHIKNMNTWSELKVRLAKDKTIDKEWQQQITKEKERLRHVLVRLVAIVKYLGKRNLAFRGSNEKLYQHNNGNFLACIEMIAEFDPIMQDHLRRIQNDEIYHHYLSHRIQNELISLLASSVTSVILKIVKEAKYFSIILDCTPDVSHQEQMTLII</sequence>
<dbReference type="Proteomes" id="UP001732700">
    <property type="component" value="Chromosome 1C"/>
</dbReference>
<reference evidence="1" key="1">
    <citation type="submission" date="2021-05" db="EMBL/GenBank/DDBJ databases">
        <authorList>
            <person name="Scholz U."/>
            <person name="Mascher M."/>
            <person name="Fiebig A."/>
        </authorList>
    </citation>
    <scope>NUCLEOTIDE SEQUENCE [LARGE SCALE GENOMIC DNA]</scope>
</reference>
<name>A0ACD5TRL2_AVESA</name>
<accession>A0ACD5TRL2</accession>
<organism evidence="1 2">
    <name type="scientific">Avena sativa</name>
    <name type="common">Oat</name>
    <dbReference type="NCBI Taxonomy" id="4498"/>
    <lineage>
        <taxon>Eukaryota</taxon>
        <taxon>Viridiplantae</taxon>
        <taxon>Streptophyta</taxon>
        <taxon>Embryophyta</taxon>
        <taxon>Tracheophyta</taxon>
        <taxon>Spermatophyta</taxon>
        <taxon>Magnoliopsida</taxon>
        <taxon>Liliopsida</taxon>
        <taxon>Poales</taxon>
        <taxon>Poaceae</taxon>
        <taxon>BOP clade</taxon>
        <taxon>Pooideae</taxon>
        <taxon>Poodae</taxon>
        <taxon>Poeae</taxon>
        <taxon>Poeae Chloroplast Group 1 (Aveneae type)</taxon>
        <taxon>Aveninae</taxon>
        <taxon>Avena</taxon>
    </lineage>
</organism>
<reference evidence="1" key="2">
    <citation type="submission" date="2025-09" db="UniProtKB">
        <authorList>
            <consortium name="EnsemblPlants"/>
        </authorList>
    </citation>
    <scope>IDENTIFICATION</scope>
</reference>
<evidence type="ECO:0000313" key="1">
    <source>
        <dbReference type="EnsemblPlants" id="AVESA.00010b.r2.1CG0114480.1.CDS.1"/>
    </source>
</evidence>
<proteinExistence type="predicted"/>
<evidence type="ECO:0000313" key="2">
    <source>
        <dbReference type="Proteomes" id="UP001732700"/>
    </source>
</evidence>
<dbReference type="EnsemblPlants" id="AVESA.00010b.r2.1CG0114480.1">
    <property type="protein sequence ID" value="AVESA.00010b.r2.1CG0114480.1.CDS.1"/>
    <property type="gene ID" value="AVESA.00010b.r2.1CG0114480"/>
</dbReference>
<protein>
    <submittedName>
        <fullName evidence="1">Uncharacterized protein</fullName>
    </submittedName>
</protein>
<keyword evidence="2" id="KW-1185">Reference proteome</keyword>